<dbReference type="PANTHER" id="PTHR19282">
    <property type="entry name" value="TETRASPANIN"/>
    <property type="match status" value="1"/>
</dbReference>
<dbReference type="GO" id="GO:0031902">
    <property type="term" value="C:late endosome membrane"/>
    <property type="evidence" value="ECO:0007669"/>
    <property type="project" value="UniProtKB-SubCell"/>
</dbReference>
<dbReference type="OMA" id="INIHHEL"/>
<dbReference type="KEGG" id="epa:110238815"/>
<protein>
    <recommendedName>
        <fullName evidence="7">CD63 antigen</fullName>
    </recommendedName>
</protein>
<keyword evidence="14 22" id="KW-1133">Transmembrane helix</keyword>
<dbReference type="Pfam" id="PF00335">
    <property type="entry name" value="Tetraspanin"/>
    <property type="match status" value="1"/>
</dbReference>
<dbReference type="Proteomes" id="UP000887567">
    <property type="component" value="Unplaced"/>
</dbReference>
<dbReference type="GO" id="GO:0015031">
    <property type="term" value="P:protein transport"/>
    <property type="evidence" value="ECO:0007669"/>
    <property type="project" value="UniProtKB-KW"/>
</dbReference>
<keyword evidence="24" id="KW-1185">Reference proteome</keyword>
<evidence type="ECO:0000256" key="11">
    <source>
        <dbReference type="ARBA" id="ARBA00022692"/>
    </source>
</evidence>
<dbReference type="PANTHER" id="PTHR19282:SF544">
    <property type="entry name" value="TETRASPANIN"/>
    <property type="match status" value="1"/>
</dbReference>
<keyword evidence="18" id="KW-0458">Lysosome</keyword>
<dbReference type="GO" id="GO:0009986">
    <property type="term" value="C:cell surface"/>
    <property type="evidence" value="ECO:0007669"/>
    <property type="project" value="UniProtKB-SubCell"/>
</dbReference>
<comment type="function">
    <text evidence="20">Functions as a cell surface receptor for TIMP1 and plays a role in the activation of cellular signaling cascades. Plays a role in the activation of ITGB1 and integrin signaling, leading to the activation of AKT, FAK/PTK2 and MAP kinases. Promotes cell survival, reorganization of the actin cytoskeleton, cell adhesion, spreading and migration, via its role in the activation of AKT and FAK/PTK2. Plays a role in VEGFA signaling via its role in regulating the internalization of KDR/VEGFR2. Plays a role in intracellular vesicular transport processes, and is required for normal trafficking of the PMEL luminal domain that is essential for the development and maturation of melanocytes. Plays a role in the adhesion of leukocytes onto endothelial cells via its role in the regulation of SELP trafficking. May play a role in mast cell degranulation in response to Ms4a2/FceRI stimulation, but not in mast cell degranulation in response to other stimuli.</text>
</comment>
<evidence type="ECO:0000256" key="18">
    <source>
        <dbReference type="ARBA" id="ARBA00023228"/>
    </source>
</evidence>
<proteinExistence type="predicted"/>
<evidence type="ECO:0000256" key="22">
    <source>
        <dbReference type="SAM" id="Phobius"/>
    </source>
</evidence>
<dbReference type="GO" id="GO:0005765">
    <property type="term" value="C:lysosomal membrane"/>
    <property type="evidence" value="ECO:0007669"/>
    <property type="project" value="UniProtKB-SubCell"/>
</dbReference>
<keyword evidence="16" id="KW-0564">Palmitate</keyword>
<evidence type="ECO:0000256" key="3">
    <source>
        <dbReference type="ARBA" id="ARBA00004241"/>
    </source>
</evidence>
<evidence type="ECO:0000256" key="20">
    <source>
        <dbReference type="ARBA" id="ARBA00043922"/>
    </source>
</evidence>
<name>A0A913X7Q7_EXADI</name>
<evidence type="ECO:0000256" key="2">
    <source>
        <dbReference type="ARBA" id="ARBA00004223"/>
    </source>
</evidence>
<evidence type="ECO:0000256" key="4">
    <source>
        <dbReference type="ARBA" id="ARBA00004613"/>
    </source>
</evidence>
<evidence type="ECO:0000256" key="10">
    <source>
        <dbReference type="ARBA" id="ARBA00022525"/>
    </source>
</evidence>
<dbReference type="AlphaFoldDB" id="A0A913X7Q7"/>
<organism evidence="23 24">
    <name type="scientific">Exaiptasia diaphana</name>
    <name type="common">Tropical sea anemone</name>
    <name type="synonym">Aiptasia pulchella</name>
    <dbReference type="NCBI Taxonomy" id="2652724"/>
    <lineage>
        <taxon>Eukaryota</taxon>
        <taxon>Metazoa</taxon>
        <taxon>Cnidaria</taxon>
        <taxon>Anthozoa</taxon>
        <taxon>Hexacorallia</taxon>
        <taxon>Actiniaria</taxon>
        <taxon>Aiptasiidae</taxon>
        <taxon>Exaiptasia</taxon>
    </lineage>
</organism>
<keyword evidence="13" id="KW-0653">Protein transport</keyword>
<keyword evidence="8" id="KW-0813">Transport</keyword>
<comment type="subcellular location">
    <subcellularLocation>
        <location evidence="5">Cell membrane</location>
        <topology evidence="5">Multi-pass membrane protein</topology>
    </subcellularLocation>
    <subcellularLocation>
        <location evidence="3">Cell surface</location>
    </subcellularLocation>
    <subcellularLocation>
        <location evidence="1">Late endosome membrane</location>
        <topology evidence="1">Multi-pass membrane protein</topology>
    </subcellularLocation>
    <subcellularLocation>
        <location evidence="6">Lysosome membrane</location>
    </subcellularLocation>
    <subcellularLocation>
        <location evidence="2">Melanosome</location>
    </subcellularLocation>
    <subcellularLocation>
        <location evidence="4">Secreted</location>
    </subcellularLocation>
</comment>
<evidence type="ECO:0000256" key="13">
    <source>
        <dbReference type="ARBA" id="ARBA00022927"/>
    </source>
</evidence>
<feature type="transmembrane region" description="Helical" evidence="22">
    <location>
        <begin position="7"/>
        <end position="34"/>
    </location>
</feature>
<comment type="subunit">
    <text evidence="21">Interacts with TIMP1 and ITGB1 and recruits TIMP1 to ITGB1. Interacts with CD9. Identified in a complex with CD9 and ITGB3. Interacts with PMEL. Interacts with KDR/VEGFR2; identified in a complex with ITGB1 and KDR/VEGFR2 and is required to recruit KDR to ITGB1 complexes. Interacts with SYT7.</text>
</comment>
<evidence type="ECO:0000256" key="6">
    <source>
        <dbReference type="ARBA" id="ARBA00004656"/>
    </source>
</evidence>
<accession>A0A913X7Q7</accession>
<keyword evidence="11 22" id="KW-0812">Transmembrane</keyword>
<dbReference type="GO" id="GO:0005886">
    <property type="term" value="C:plasma membrane"/>
    <property type="evidence" value="ECO:0007669"/>
    <property type="project" value="UniProtKB-SubCell"/>
</dbReference>
<dbReference type="EnsemblMetazoa" id="XM_021044499.2">
    <property type="protein sequence ID" value="XP_020900158.2"/>
    <property type="gene ID" value="LOC110238815"/>
</dbReference>
<dbReference type="OrthoDB" id="438211at2759"/>
<evidence type="ECO:0000256" key="17">
    <source>
        <dbReference type="ARBA" id="ARBA00023180"/>
    </source>
</evidence>
<keyword evidence="19" id="KW-0449">Lipoprotein</keyword>
<dbReference type="GO" id="GO:0005576">
    <property type="term" value="C:extracellular region"/>
    <property type="evidence" value="ECO:0007669"/>
    <property type="project" value="UniProtKB-SubCell"/>
</dbReference>
<evidence type="ECO:0000256" key="16">
    <source>
        <dbReference type="ARBA" id="ARBA00023139"/>
    </source>
</evidence>
<dbReference type="GeneID" id="110238815"/>
<dbReference type="Gene3D" id="1.10.1450.10">
    <property type="entry name" value="Tetraspanin"/>
    <property type="match status" value="1"/>
</dbReference>
<dbReference type="PRINTS" id="PR00259">
    <property type="entry name" value="TMFOUR"/>
</dbReference>
<keyword evidence="9" id="KW-1003">Cell membrane</keyword>
<keyword evidence="12" id="KW-0967">Endosome</keyword>
<sequence length="149" mass="16594">INIHHELLIILQYIIMLVLIFILEISTGLVAIIYRSQISDELLNGIRGKINQYGFADDVTEAIDELQKKYHCCGDISANSWNTTAWKQSELSGNNTVPDSCCKTFSNRCGVRDHPSNINTQGCIKKLEDFFVNQFTILAGVGLGIGLCQ</sequence>
<keyword evidence="15 22" id="KW-0472">Membrane</keyword>
<reference evidence="23" key="1">
    <citation type="submission" date="2022-11" db="UniProtKB">
        <authorList>
            <consortium name="EnsemblMetazoa"/>
        </authorList>
    </citation>
    <scope>IDENTIFICATION</scope>
</reference>
<evidence type="ECO:0000256" key="5">
    <source>
        <dbReference type="ARBA" id="ARBA00004651"/>
    </source>
</evidence>
<dbReference type="RefSeq" id="XP_020900158.2">
    <property type="nucleotide sequence ID" value="XM_021044499.2"/>
</dbReference>
<dbReference type="GO" id="GO:0030154">
    <property type="term" value="P:cell differentiation"/>
    <property type="evidence" value="ECO:0007669"/>
    <property type="project" value="UniProtKB-ARBA"/>
</dbReference>
<evidence type="ECO:0000256" key="19">
    <source>
        <dbReference type="ARBA" id="ARBA00023288"/>
    </source>
</evidence>
<dbReference type="InterPro" id="IPR018499">
    <property type="entry name" value="Tetraspanin/Peripherin"/>
</dbReference>
<keyword evidence="17" id="KW-0325">Glycoprotein</keyword>
<dbReference type="SUPFAM" id="SSF48652">
    <property type="entry name" value="Tetraspanin"/>
    <property type="match status" value="1"/>
</dbReference>
<evidence type="ECO:0000256" key="14">
    <source>
        <dbReference type="ARBA" id="ARBA00022989"/>
    </source>
</evidence>
<evidence type="ECO:0000256" key="7">
    <source>
        <dbReference type="ARBA" id="ARBA00020588"/>
    </source>
</evidence>
<evidence type="ECO:0000256" key="8">
    <source>
        <dbReference type="ARBA" id="ARBA00022448"/>
    </source>
</evidence>
<evidence type="ECO:0000256" key="12">
    <source>
        <dbReference type="ARBA" id="ARBA00022753"/>
    </source>
</evidence>
<evidence type="ECO:0000256" key="15">
    <source>
        <dbReference type="ARBA" id="ARBA00023136"/>
    </source>
</evidence>
<evidence type="ECO:0000256" key="21">
    <source>
        <dbReference type="ARBA" id="ARBA00046382"/>
    </source>
</evidence>
<evidence type="ECO:0000313" key="24">
    <source>
        <dbReference type="Proteomes" id="UP000887567"/>
    </source>
</evidence>
<evidence type="ECO:0000256" key="9">
    <source>
        <dbReference type="ARBA" id="ARBA00022475"/>
    </source>
</evidence>
<evidence type="ECO:0000256" key="1">
    <source>
        <dbReference type="ARBA" id="ARBA00004107"/>
    </source>
</evidence>
<dbReference type="FunFam" id="1.10.1450.10:FF:000019">
    <property type="entry name" value="Tetraspanin"/>
    <property type="match status" value="1"/>
</dbReference>
<keyword evidence="10" id="KW-0964">Secreted</keyword>
<evidence type="ECO:0000313" key="23">
    <source>
        <dbReference type="EnsemblMetazoa" id="XP_020900158.2"/>
    </source>
</evidence>
<dbReference type="InterPro" id="IPR008952">
    <property type="entry name" value="Tetraspanin_EC2_sf"/>
</dbReference>